<dbReference type="PANTHER" id="PTHR11076">
    <property type="entry name" value="DNA REPAIR POLYMERASE UMUC / TRANSFERASE FAMILY MEMBER"/>
    <property type="match status" value="1"/>
</dbReference>
<name>A0ABN1J310_9CLOT</name>
<comment type="function">
    <text evidence="3">Poorly processive, error-prone DNA polymerase involved in untargeted mutagenesis. Copies undamaged DNA at stalled replication forks, which arise in vivo from mismatched or misaligned primer ends. These misaligned primers can be extended by PolIV. Exhibits no 3'-5' exonuclease (proofreading) activity. May be involved in translesional synthesis, in conjunction with the beta clamp from PolIII.</text>
</comment>
<feature type="binding site" evidence="3">
    <location>
        <position position="103"/>
    </location>
    <ligand>
        <name>Mg(2+)</name>
        <dbReference type="ChEBI" id="CHEBI:18420"/>
    </ligand>
</feature>
<dbReference type="EMBL" id="BAAACF010000003">
    <property type="protein sequence ID" value="GAA0727286.1"/>
    <property type="molecule type" value="Genomic_DNA"/>
</dbReference>
<comment type="caution">
    <text evidence="5">The sequence shown here is derived from an EMBL/GenBank/DDBJ whole genome shotgun (WGS) entry which is preliminary data.</text>
</comment>
<keyword evidence="6" id="KW-1185">Reference proteome</keyword>
<dbReference type="Gene3D" id="1.10.150.20">
    <property type="entry name" value="5' to 3' exonuclease, C-terminal subdomain"/>
    <property type="match status" value="1"/>
</dbReference>
<keyword evidence="3" id="KW-0460">Magnesium</keyword>
<dbReference type="InterPro" id="IPR001126">
    <property type="entry name" value="UmuC"/>
</dbReference>
<feature type="domain" description="UmuC" evidence="4">
    <location>
        <begin position="5"/>
        <end position="182"/>
    </location>
</feature>
<dbReference type="PROSITE" id="PS50173">
    <property type="entry name" value="UMUC"/>
    <property type="match status" value="1"/>
</dbReference>
<keyword evidence="3" id="KW-0235">DNA replication</keyword>
<keyword evidence="2 3" id="KW-0515">Mutator protein</keyword>
<feature type="binding site" evidence="3">
    <location>
        <position position="9"/>
    </location>
    <ligand>
        <name>Mg(2+)</name>
        <dbReference type="ChEBI" id="CHEBI:18420"/>
    </ligand>
</feature>
<dbReference type="Gene3D" id="3.30.1490.100">
    <property type="entry name" value="DNA polymerase, Y-family, little finger domain"/>
    <property type="match status" value="1"/>
</dbReference>
<dbReference type="Gene3D" id="3.40.1170.60">
    <property type="match status" value="1"/>
</dbReference>
<dbReference type="PANTHER" id="PTHR11076:SF33">
    <property type="entry name" value="DNA POLYMERASE KAPPA"/>
    <property type="match status" value="1"/>
</dbReference>
<evidence type="ECO:0000313" key="5">
    <source>
        <dbReference type="EMBL" id="GAA0727286.1"/>
    </source>
</evidence>
<dbReference type="InterPro" id="IPR036775">
    <property type="entry name" value="DNA_pol_Y-fam_lit_finger_sf"/>
</dbReference>
<keyword evidence="3" id="KW-0479">Metal-binding</keyword>
<dbReference type="Proteomes" id="UP001500339">
    <property type="component" value="Unassembled WGS sequence"/>
</dbReference>
<keyword evidence="3" id="KW-0963">Cytoplasm</keyword>
<reference evidence="5 6" key="1">
    <citation type="journal article" date="2019" name="Int. J. Syst. Evol. Microbiol.">
        <title>The Global Catalogue of Microorganisms (GCM) 10K type strain sequencing project: providing services to taxonomists for standard genome sequencing and annotation.</title>
        <authorList>
            <consortium name="The Broad Institute Genomics Platform"/>
            <consortium name="The Broad Institute Genome Sequencing Center for Infectious Disease"/>
            <person name="Wu L."/>
            <person name="Ma J."/>
        </authorList>
    </citation>
    <scope>NUCLEOTIDE SEQUENCE [LARGE SCALE GENOMIC DNA]</scope>
    <source>
        <strain evidence="5 6">JCM 1405</strain>
    </source>
</reference>
<dbReference type="NCBIfam" id="NF002677">
    <property type="entry name" value="PRK02406.1"/>
    <property type="match status" value="1"/>
</dbReference>
<protein>
    <recommendedName>
        <fullName evidence="3">DNA polymerase IV</fullName>
        <shortName evidence="3">Pol IV</shortName>
        <ecNumber evidence="3">2.7.7.7</ecNumber>
    </recommendedName>
</protein>
<dbReference type="HAMAP" id="MF_01113">
    <property type="entry name" value="DNApol_IV"/>
    <property type="match status" value="1"/>
</dbReference>
<dbReference type="InterPro" id="IPR043128">
    <property type="entry name" value="Rev_trsase/Diguanyl_cyclase"/>
</dbReference>
<evidence type="ECO:0000313" key="6">
    <source>
        <dbReference type="Proteomes" id="UP001500339"/>
    </source>
</evidence>
<dbReference type="InterPro" id="IPR017961">
    <property type="entry name" value="DNA_pol_Y-fam_little_finger"/>
</dbReference>
<evidence type="ECO:0000256" key="3">
    <source>
        <dbReference type="HAMAP-Rule" id="MF_01113"/>
    </source>
</evidence>
<evidence type="ECO:0000259" key="4">
    <source>
        <dbReference type="PROSITE" id="PS50173"/>
    </source>
</evidence>
<comment type="similarity">
    <text evidence="1 3">Belongs to the DNA polymerase type-Y family.</text>
</comment>
<feature type="active site" evidence="3">
    <location>
        <position position="104"/>
    </location>
</feature>
<dbReference type="InterPro" id="IPR050116">
    <property type="entry name" value="DNA_polymerase-Y"/>
</dbReference>
<dbReference type="CDD" id="cd03586">
    <property type="entry name" value="PolY_Pol_IV_kappa"/>
    <property type="match status" value="1"/>
</dbReference>
<keyword evidence="3" id="KW-0548">Nucleotidyltransferase</keyword>
<keyword evidence="3" id="KW-0238">DNA-binding</keyword>
<dbReference type="EC" id="2.7.7.7" evidence="3"/>
<keyword evidence="3" id="KW-0227">DNA damage</keyword>
<evidence type="ECO:0000256" key="2">
    <source>
        <dbReference type="ARBA" id="ARBA00022457"/>
    </source>
</evidence>
<gene>
    <name evidence="3" type="primary">dinB</name>
    <name evidence="5" type="ORF">GCM10008905_24710</name>
</gene>
<dbReference type="InterPro" id="IPR024728">
    <property type="entry name" value="PolY_HhH_motif"/>
</dbReference>
<keyword evidence="3" id="KW-0808">Transferase</keyword>
<sequence length="353" mass="40611">MNKIIMHMDVDAFFASVEQMDNPELKGKPVIVGGVGERGVVATCSYEARKYGVHSAMPTFKAKQRCPLGIYLPTRHERYSQISKEIFKILYSLTPMVEPVSIDEAYLDITEVKMKPIECAEFLKREVKKQIGLTVSVGVSYNKFLAKLASDWNKPNGIKVITENMIPEILKPLPLSKVHGMGKKSVEKMNNIGIFTIEDMYKLSKEFCVEYFGKFGLEIYDRIRGIDYREVEVIRERKSIGRETTLRKDLTDKEEMKKYIKYFSEEVSETLNSKNMWGKTITVKVKTSKFVNHTKSKTINFYTNDHREIYKVSCEILEEMELEDSVRLIGLTISTLTENKVEQLSFHSFLGGN</sequence>
<dbReference type="Pfam" id="PF11799">
    <property type="entry name" value="IMS_C"/>
    <property type="match status" value="1"/>
</dbReference>
<dbReference type="SUPFAM" id="SSF56672">
    <property type="entry name" value="DNA/RNA polymerases"/>
    <property type="match status" value="1"/>
</dbReference>
<dbReference type="RefSeq" id="WP_343770120.1">
    <property type="nucleotide sequence ID" value="NZ_BAAACF010000003.1"/>
</dbReference>
<dbReference type="InterPro" id="IPR022880">
    <property type="entry name" value="DNApol_IV"/>
</dbReference>
<dbReference type="SUPFAM" id="SSF100879">
    <property type="entry name" value="Lesion bypass DNA polymerase (Y-family), little finger domain"/>
    <property type="match status" value="1"/>
</dbReference>
<keyword evidence="3" id="KW-0234">DNA repair</keyword>
<dbReference type="NCBIfam" id="NF010731">
    <property type="entry name" value="PRK14133.1"/>
    <property type="match status" value="1"/>
</dbReference>
<comment type="subcellular location">
    <subcellularLocation>
        <location evidence="3">Cytoplasm</location>
    </subcellularLocation>
</comment>
<evidence type="ECO:0000256" key="1">
    <source>
        <dbReference type="ARBA" id="ARBA00010945"/>
    </source>
</evidence>
<comment type="subunit">
    <text evidence="3">Monomer.</text>
</comment>
<organism evidence="5 6">
    <name type="scientific">Clostridium malenominatum</name>
    <dbReference type="NCBI Taxonomy" id="1539"/>
    <lineage>
        <taxon>Bacteria</taxon>
        <taxon>Bacillati</taxon>
        <taxon>Bacillota</taxon>
        <taxon>Clostridia</taxon>
        <taxon>Eubacteriales</taxon>
        <taxon>Clostridiaceae</taxon>
        <taxon>Clostridium</taxon>
    </lineage>
</organism>
<feature type="site" description="Substrate discrimination" evidence="3">
    <location>
        <position position="14"/>
    </location>
</feature>
<dbReference type="Pfam" id="PF11798">
    <property type="entry name" value="IMS_HHH"/>
    <property type="match status" value="1"/>
</dbReference>
<proteinExistence type="inferred from homology"/>
<dbReference type="Gene3D" id="3.30.70.270">
    <property type="match status" value="1"/>
</dbReference>
<dbReference type="InterPro" id="IPR043502">
    <property type="entry name" value="DNA/RNA_pol_sf"/>
</dbReference>
<comment type="catalytic activity">
    <reaction evidence="3">
        <text>DNA(n) + a 2'-deoxyribonucleoside 5'-triphosphate = DNA(n+1) + diphosphate</text>
        <dbReference type="Rhea" id="RHEA:22508"/>
        <dbReference type="Rhea" id="RHEA-COMP:17339"/>
        <dbReference type="Rhea" id="RHEA-COMP:17340"/>
        <dbReference type="ChEBI" id="CHEBI:33019"/>
        <dbReference type="ChEBI" id="CHEBI:61560"/>
        <dbReference type="ChEBI" id="CHEBI:173112"/>
        <dbReference type="EC" id="2.7.7.7"/>
    </reaction>
</comment>
<dbReference type="Pfam" id="PF00817">
    <property type="entry name" value="IMS"/>
    <property type="match status" value="1"/>
</dbReference>
<accession>A0ABN1J310</accession>
<keyword evidence="3" id="KW-0239">DNA-directed DNA polymerase</keyword>
<comment type="cofactor">
    <cofactor evidence="3">
        <name>Mg(2+)</name>
        <dbReference type="ChEBI" id="CHEBI:18420"/>
    </cofactor>
    <text evidence="3">Binds 2 magnesium ions per subunit.</text>
</comment>